<evidence type="ECO:0008006" key="4">
    <source>
        <dbReference type="Google" id="ProtNLM"/>
    </source>
</evidence>
<keyword evidence="3" id="KW-1185">Reference proteome</keyword>
<feature type="transmembrane region" description="Helical" evidence="1">
    <location>
        <begin position="5"/>
        <end position="26"/>
    </location>
</feature>
<dbReference type="Pfam" id="PF04020">
    <property type="entry name" value="Phage_holin_4_2"/>
    <property type="match status" value="1"/>
</dbReference>
<reference evidence="3" key="1">
    <citation type="journal article" date="2013" name="Proc. Natl. Acad. Sci. U.S.A.">
        <title>Improving the coverage of the cyanobacterial phylum using diversity-driven genome sequencing.</title>
        <authorList>
            <person name="Shih P.M."/>
            <person name="Wu D."/>
            <person name="Latifi A."/>
            <person name="Axen S.D."/>
            <person name="Fewer D.P."/>
            <person name="Talla E."/>
            <person name="Calteau A."/>
            <person name="Cai F."/>
            <person name="Tandeau de Marsac N."/>
            <person name="Rippka R."/>
            <person name="Herdman M."/>
            <person name="Sivonen K."/>
            <person name="Coursin T."/>
            <person name="Laurent T."/>
            <person name="Goodwin L."/>
            <person name="Nolan M."/>
            <person name="Davenport K.W."/>
            <person name="Han C.S."/>
            <person name="Rubin E.M."/>
            <person name="Eisen J.A."/>
            <person name="Woyke T."/>
            <person name="Gugger M."/>
            <person name="Kerfeld C.A."/>
        </authorList>
    </citation>
    <scope>NUCLEOTIDE SEQUENCE [LARGE SCALE GENOMIC DNA]</scope>
    <source>
        <strain evidence="3">ATCC 29140 / PCC 7202</strain>
    </source>
</reference>
<dbReference type="HOGENOM" id="CLU_120441_2_4_3"/>
<name>K9YL99_CYASC</name>
<proteinExistence type="predicted"/>
<dbReference type="BioCyc" id="CSTA292563:G1353-1714-MONOMER"/>
<dbReference type="eggNOG" id="COG1950">
    <property type="taxonomic scope" value="Bacteria"/>
</dbReference>
<feature type="transmembrane region" description="Helical" evidence="1">
    <location>
        <begin position="61"/>
        <end position="81"/>
    </location>
</feature>
<evidence type="ECO:0000313" key="2">
    <source>
        <dbReference type="EMBL" id="AFZ47664.1"/>
    </source>
</evidence>
<dbReference type="EMBL" id="CP003940">
    <property type="protein sequence ID" value="AFZ47664.1"/>
    <property type="molecule type" value="Genomic_DNA"/>
</dbReference>
<evidence type="ECO:0000256" key="1">
    <source>
        <dbReference type="SAM" id="Phobius"/>
    </source>
</evidence>
<accession>K9YL99</accession>
<sequence>MVEFLITLCITALAMYIASVIIPGIIMESAQAAFIGAFVLGLVNGIIKPILVFFTFPFTIVTLGLFLLVVNAICFSLVGYFTPGFKVGGFFNALFGSVIVSVVSTIINQIVF</sequence>
<evidence type="ECO:0000313" key="3">
    <source>
        <dbReference type="Proteomes" id="UP000010483"/>
    </source>
</evidence>
<dbReference type="InterPro" id="IPR007165">
    <property type="entry name" value="Phage_holin_4_2"/>
</dbReference>
<keyword evidence="1" id="KW-0812">Transmembrane</keyword>
<dbReference type="AlphaFoldDB" id="K9YL99"/>
<feature type="transmembrane region" description="Helical" evidence="1">
    <location>
        <begin position="32"/>
        <end position="54"/>
    </location>
</feature>
<gene>
    <name evidence="2" type="ordered locus">Cyast_1708</name>
</gene>
<keyword evidence="1" id="KW-0472">Membrane</keyword>
<organism evidence="2 3">
    <name type="scientific">Cyanobacterium stanieri (strain ATCC 29140 / PCC 7202)</name>
    <dbReference type="NCBI Taxonomy" id="292563"/>
    <lineage>
        <taxon>Bacteria</taxon>
        <taxon>Bacillati</taxon>
        <taxon>Cyanobacteriota</taxon>
        <taxon>Cyanophyceae</taxon>
        <taxon>Oscillatoriophycideae</taxon>
        <taxon>Chroococcales</taxon>
        <taxon>Geminocystaceae</taxon>
        <taxon>Cyanobacterium</taxon>
    </lineage>
</organism>
<dbReference type="KEGG" id="csn:Cyast_1708"/>
<keyword evidence="1" id="KW-1133">Transmembrane helix</keyword>
<dbReference type="Proteomes" id="UP000010483">
    <property type="component" value="Chromosome"/>
</dbReference>
<dbReference type="PANTHER" id="PTHR37309">
    <property type="entry name" value="SLR0284 PROTEIN"/>
    <property type="match status" value="1"/>
</dbReference>
<dbReference type="PANTHER" id="PTHR37309:SF1">
    <property type="entry name" value="SLR0284 PROTEIN"/>
    <property type="match status" value="1"/>
</dbReference>
<protein>
    <recommendedName>
        <fullName evidence="4">Phage holin family protein</fullName>
    </recommendedName>
</protein>
<feature type="transmembrane region" description="Helical" evidence="1">
    <location>
        <begin position="87"/>
        <end position="107"/>
    </location>
</feature>